<gene>
    <name evidence="2" type="ORF">GJU40_20030</name>
</gene>
<dbReference type="AlphaFoldDB" id="A0A7X2J313"/>
<dbReference type="PROSITE" id="PS51819">
    <property type="entry name" value="VOC"/>
    <property type="match status" value="1"/>
</dbReference>
<keyword evidence="2" id="KW-0560">Oxidoreductase</keyword>
<dbReference type="GO" id="GO:0051213">
    <property type="term" value="F:dioxygenase activity"/>
    <property type="evidence" value="ECO:0007669"/>
    <property type="project" value="UniProtKB-KW"/>
</dbReference>
<dbReference type="InterPro" id="IPR037523">
    <property type="entry name" value="VOC_core"/>
</dbReference>
<accession>A0A7X2J313</accession>
<evidence type="ECO:0000313" key="2">
    <source>
        <dbReference type="EMBL" id="MRX74409.1"/>
    </source>
</evidence>
<keyword evidence="2" id="KW-0223">Dioxygenase</keyword>
<proteinExistence type="predicted"/>
<name>A0A7X2J313_9BACI</name>
<organism evidence="2 3">
    <name type="scientific">Metabacillus lacus</name>
    <dbReference type="NCBI Taxonomy" id="1983721"/>
    <lineage>
        <taxon>Bacteria</taxon>
        <taxon>Bacillati</taxon>
        <taxon>Bacillota</taxon>
        <taxon>Bacilli</taxon>
        <taxon>Bacillales</taxon>
        <taxon>Bacillaceae</taxon>
        <taxon>Metabacillus</taxon>
    </lineage>
</organism>
<feature type="domain" description="VOC" evidence="1">
    <location>
        <begin position="6"/>
        <end position="127"/>
    </location>
</feature>
<dbReference type="SUPFAM" id="SSF54593">
    <property type="entry name" value="Glyoxalase/Bleomycin resistance protein/Dihydroxybiphenyl dioxygenase"/>
    <property type="match status" value="1"/>
</dbReference>
<dbReference type="OrthoDB" id="9796521at2"/>
<comment type="caution">
    <text evidence="2">The sequence shown here is derived from an EMBL/GenBank/DDBJ whole genome shotgun (WGS) entry which is preliminary data.</text>
</comment>
<dbReference type="Gene3D" id="3.10.180.10">
    <property type="entry name" value="2,3-Dihydroxybiphenyl 1,2-Dioxygenase, domain 1"/>
    <property type="match status" value="1"/>
</dbReference>
<keyword evidence="3" id="KW-1185">Reference proteome</keyword>
<evidence type="ECO:0000313" key="3">
    <source>
        <dbReference type="Proteomes" id="UP000448867"/>
    </source>
</evidence>
<dbReference type="InterPro" id="IPR029068">
    <property type="entry name" value="Glyas_Bleomycin-R_OHBP_Dase"/>
</dbReference>
<dbReference type="EMBL" id="WKKI01000090">
    <property type="protein sequence ID" value="MRX74409.1"/>
    <property type="molecule type" value="Genomic_DNA"/>
</dbReference>
<evidence type="ECO:0000259" key="1">
    <source>
        <dbReference type="PROSITE" id="PS51819"/>
    </source>
</evidence>
<dbReference type="Proteomes" id="UP000448867">
    <property type="component" value="Unassembled WGS sequence"/>
</dbReference>
<dbReference type="InterPro" id="IPR004360">
    <property type="entry name" value="Glyas_Fos-R_dOase_dom"/>
</dbReference>
<reference evidence="2 3" key="1">
    <citation type="submission" date="2019-11" db="EMBL/GenBank/DDBJ databases">
        <title>Bacillus lacus genome.</title>
        <authorList>
            <person name="Allen C.J."/>
            <person name="Newman J.D."/>
        </authorList>
    </citation>
    <scope>NUCLEOTIDE SEQUENCE [LARGE SCALE GENOMIC DNA]</scope>
    <source>
        <strain evidence="2 3">KCTC 33946</strain>
    </source>
</reference>
<dbReference type="Pfam" id="PF00903">
    <property type="entry name" value="Glyoxalase"/>
    <property type="match status" value="1"/>
</dbReference>
<protein>
    <submittedName>
        <fullName evidence="2">Glyoxalase/bleomycin resistance/extradiol dioxygenase family protein</fullName>
    </submittedName>
</protein>
<dbReference type="RefSeq" id="WP_154309853.1">
    <property type="nucleotide sequence ID" value="NZ_WKKI01000090.1"/>
</dbReference>
<sequence length="139" mass="15639">MEAYPMPLFVKLEVQNMTYSLNWYKEVLQFTSVFELADQQGNSVMAHIRGEKYQDIMLLSSGGKSNEGKKGQGVTLNVAAKEIEPFYKRAAQFSPANVVEGPVNRPWNARELVLQDPDGYLITLSMVIDQSRAFDDVMG</sequence>